<dbReference type="Proteomes" id="UP001283361">
    <property type="component" value="Unassembled WGS sequence"/>
</dbReference>
<comment type="caution">
    <text evidence="1">The sequence shown here is derived from an EMBL/GenBank/DDBJ whole genome shotgun (WGS) entry which is preliminary data.</text>
</comment>
<sequence>MFWSELVSAQETLRSDLNPSVFSYGFRTLVISAKPMLTLKNLTYSGYKKKSIPSRDLLCPAYKIALNIHGMKAAIV</sequence>
<dbReference type="AlphaFoldDB" id="A0AAE1EEH0"/>
<protein>
    <submittedName>
        <fullName evidence="1">Uncharacterized protein</fullName>
    </submittedName>
</protein>
<accession>A0AAE1EEH0</accession>
<evidence type="ECO:0000313" key="2">
    <source>
        <dbReference type="Proteomes" id="UP001283361"/>
    </source>
</evidence>
<gene>
    <name evidence="1" type="ORF">RRG08_051703</name>
</gene>
<dbReference type="EMBL" id="JAWDGP010000204">
    <property type="protein sequence ID" value="KAK3802948.1"/>
    <property type="molecule type" value="Genomic_DNA"/>
</dbReference>
<keyword evidence="2" id="KW-1185">Reference proteome</keyword>
<evidence type="ECO:0000313" key="1">
    <source>
        <dbReference type="EMBL" id="KAK3802948.1"/>
    </source>
</evidence>
<name>A0AAE1EEH0_9GAST</name>
<proteinExistence type="predicted"/>
<organism evidence="1 2">
    <name type="scientific">Elysia crispata</name>
    <name type="common">lettuce slug</name>
    <dbReference type="NCBI Taxonomy" id="231223"/>
    <lineage>
        <taxon>Eukaryota</taxon>
        <taxon>Metazoa</taxon>
        <taxon>Spiralia</taxon>
        <taxon>Lophotrochozoa</taxon>
        <taxon>Mollusca</taxon>
        <taxon>Gastropoda</taxon>
        <taxon>Heterobranchia</taxon>
        <taxon>Euthyneura</taxon>
        <taxon>Panpulmonata</taxon>
        <taxon>Sacoglossa</taxon>
        <taxon>Placobranchoidea</taxon>
        <taxon>Plakobranchidae</taxon>
        <taxon>Elysia</taxon>
    </lineage>
</organism>
<reference evidence="1" key="1">
    <citation type="journal article" date="2023" name="G3 (Bethesda)">
        <title>A reference genome for the long-term kleptoplast-retaining sea slug Elysia crispata morphotype clarki.</title>
        <authorList>
            <person name="Eastman K.E."/>
            <person name="Pendleton A.L."/>
            <person name="Shaikh M.A."/>
            <person name="Suttiyut T."/>
            <person name="Ogas R."/>
            <person name="Tomko P."/>
            <person name="Gavelis G."/>
            <person name="Widhalm J.R."/>
            <person name="Wisecaver J.H."/>
        </authorList>
    </citation>
    <scope>NUCLEOTIDE SEQUENCE</scope>
    <source>
        <strain evidence="1">ECLA1</strain>
    </source>
</reference>